<gene>
    <name evidence="2" type="ORF">PAHAL_6G307700</name>
</gene>
<protein>
    <submittedName>
        <fullName evidence="2">Uncharacterized protein</fullName>
    </submittedName>
</protein>
<keyword evidence="1" id="KW-0732">Signal</keyword>
<dbReference type="Proteomes" id="UP000243499">
    <property type="component" value="Chromosome 6"/>
</dbReference>
<sequence length="60" mass="6617">MFLLFLLLIPFGNFLAHVTQPSSRQTLRLSALISCNPACPSLLVHIRSGRRAPLFPAICP</sequence>
<name>A0A2T8IIH5_9POAL</name>
<organism evidence="2">
    <name type="scientific">Panicum hallii</name>
    <dbReference type="NCBI Taxonomy" id="206008"/>
    <lineage>
        <taxon>Eukaryota</taxon>
        <taxon>Viridiplantae</taxon>
        <taxon>Streptophyta</taxon>
        <taxon>Embryophyta</taxon>
        <taxon>Tracheophyta</taxon>
        <taxon>Spermatophyta</taxon>
        <taxon>Magnoliopsida</taxon>
        <taxon>Liliopsida</taxon>
        <taxon>Poales</taxon>
        <taxon>Poaceae</taxon>
        <taxon>PACMAD clade</taxon>
        <taxon>Panicoideae</taxon>
        <taxon>Panicodae</taxon>
        <taxon>Paniceae</taxon>
        <taxon>Panicinae</taxon>
        <taxon>Panicum</taxon>
        <taxon>Panicum sect. Panicum</taxon>
    </lineage>
</organism>
<dbReference type="AlphaFoldDB" id="A0A2T8IIH5"/>
<reference evidence="2" key="1">
    <citation type="submission" date="2018-04" db="EMBL/GenBank/DDBJ databases">
        <title>WGS assembly of Panicum hallii.</title>
        <authorList>
            <person name="Lovell J."/>
            <person name="Jenkins J."/>
            <person name="Lowry D."/>
            <person name="Mamidi S."/>
            <person name="Sreedasyam A."/>
            <person name="Weng X."/>
            <person name="Barry K."/>
            <person name="Bonette J."/>
            <person name="Campitelli B."/>
            <person name="Daum C."/>
            <person name="Gordon S."/>
            <person name="Gould B."/>
            <person name="Lipzen A."/>
            <person name="Macqueen A."/>
            <person name="Palacio-Mejia J."/>
            <person name="Plott C."/>
            <person name="Shakirov E."/>
            <person name="Shu S."/>
            <person name="Yoshinaga Y."/>
            <person name="Zane M."/>
            <person name="Rokhsar D."/>
            <person name="Grimwood J."/>
            <person name="Schmutz J."/>
            <person name="Juenger T."/>
        </authorList>
    </citation>
    <scope>NUCLEOTIDE SEQUENCE [LARGE SCALE GENOMIC DNA]</scope>
    <source>
        <strain evidence="2">FIL2</strain>
    </source>
</reference>
<feature type="chain" id="PRO_5015415018" evidence="1">
    <location>
        <begin position="17"/>
        <end position="60"/>
    </location>
</feature>
<dbReference type="Gramene" id="PVH37416">
    <property type="protein sequence ID" value="PVH37416"/>
    <property type="gene ID" value="PAHAL_6G307700"/>
</dbReference>
<evidence type="ECO:0000313" key="2">
    <source>
        <dbReference type="EMBL" id="PVH37416.1"/>
    </source>
</evidence>
<accession>A0A2T8IIH5</accession>
<evidence type="ECO:0000256" key="1">
    <source>
        <dbReference type="SAM" id="SignalP"/>
    </source>
</evidence>
<dbReference type="EMBL" id="CM008051">
    <property type="protein sequence ID" value="PVH37416.1"/>
    <property type="molecule type" value="Genomic_DNA"/>
</dbReference>
<proteinExistence type="predicted"/>
<feature type="signal peptide" evidence="1">
    <location>
        <begin position="1"/>
        <end position="16"/>
    </location>
</feature>